<dbReference type="PROSITE" id="PS52015">
    <property type="entry name" value="TONB_CTD"/>
    <property type="match status" value="1"/>
</dbReference>
<dbReference type="InterPro" id="IPR006260">
    <property type="entry name" value="TonB/TolA_C"/>
</dbReference>
<evidence type="ECO:0000313" key="13">
    <source>
        <dbReference type="EMBL" id="QJC56257.1"/>
    </source>
</evidence>
<evidence type="ECO:0000256" key="8">
    <source>
        <dbReference type="ARBA" id="ARBA00022989"/>
    </source>
</evidence>
<dbReference type="EMBL" id="CP051461">
    <property type="protein sequence ID" value="QJC56257.1"/>
    <property type="molecule type" value="Genomic_DNA"/>
</dbReference>
<dbReference type="Pfam" id="PF03544">
    <property type="entry name" value="TonB_C"/>
    <property type="match status" value="1"/>
</dbReference>
<evidence type="ECO:0000313" key="14">
    <source>
        <dbReference type="Proteomes" id="UP000502041"/>
    </source>
</evidence>
<evidence type="ECO:0000256" key="10">
    <source>
        <dbReference type="SAM" id="MobiDB-lite"/>
    </source>
</evidence>
<evidence type="ECO:0000259" key="12">
    <source>
        <dbReference type="PROSITE" id="PS52015"/>
    </source>
</evidence>
<evidence type="ECO:0000256" key="11">
    <source>
        <dbReference type="SAM" id="Phobius"/>
    </source>
</evidence>
<dbReference type="InterPro" id="IPR051045">
    <property type="entry name" value="TonB-dependent_transducer"/>
</dbReference>
<keyword evidence="14" id="KW-1185">Reference proteome</keyword>
<accession>A0A6H2H907</accession>
<evidence type="ECO:0000256" key="5">
    <source>
        <dbReference type="ARBA" id="ARBA00022519"/>
    </source>
</evidence>
<dbReference type="GO" id="GO:0055085">
    <property type="term" value="P:transmembrane transport"/>
    <property type="evidence" value="ECO:0007669"/>
    <property type="project" value="InterPro"/>
</dbReference>
<evidence type="ECO:0000256" key="2">
    <source>
        <dbReference type="ARBA" id="ARBA00006555"/>
    </source>
</evidence>
<dbReference type="PANTHER" id="PTHR33446:SF2">
    <property type="entry name" value="PROTEIN TONB"/>
    <property type="match status" value="1"/>
</dbReference>
<feature type="region of interest" description="Disordered" evidence="10">
    <location>
        <begin position="69"/>
        <end position="138"/>
    </location>
</feature>
<dbReference type="GO" id="GO:0031992">
    <property type="term" value="F:energy transducer activity"/>
    <property type="evidence" value="ECO:0007669"/>
    <property type="project" value="TreeGrafter"/>
</dbReference>
<feature type="transmembrane region" description="Helical" evidence="11">
    <location>
        <begin position="22"/>
        <end position="40"/>
    </location>
</feature>
<organism evidence="13 14">
    <name type="scientific">Polaromonas vacuolata</name>
    <dbReference type="NCBI Taxonomy" id="37448"/>
    <lineage>
        <taxon>Bacteria</taxon>
        <taxon>Pseudomonadati</taxon>
        <taxon>Pseudomonadota</taxon>
        <taxon>Betaproteobacteria</taxon>
        <taxon>Burkholderiales</taxon>
        <taxon>Comamonadaceae</taxon>
        <taxon>Polaromonas</taxon>
    </lineage>
</organism>
<dbReference type="NCBIfam" id="TIGR01352">
    <property type="entry name" value="tonB_Cterm"/>
    <property type="match status" value="1"/>
</dbReference>
<feature type="compositionally biased region" description="Pro residues" evidence="10">
    <location>
        <begin position="95"/>
        <end position="116"/>
    </location>
</feature>
<keyword evidence="3" id="KW-0813">Transport</keyword>
<reference evidence="13 14" key="1">
    <citation type="submission" date="2020-04" db="EMBL/GenBank/DDBJ databases">
        <title>Complete genome of a Psychrophilic, Marine, Gas Vacuolate Bacterium Polaromonas vacuolata KCTC 22033T.</title>
        <authorList>
            <person name="Hwang K."/>
            <person name="Kim K.M."/>
        </authorList>
    </citation>
    <scope>NUCLEOTIDE SEQUENCE [LARGE SCALE GENOMIC DNA]</scope>
    <source>
        <strain evidence="13 14">KCTC 22033</strain>
    </source>
</reference>
<evidence type="ECO:0000256" key="6">
    <source>
        <dbReference type="ARBA" id="ARBA00022692"/>
    </source>
</evidence>
<dbReference type="RefSeq" id="WP_168921988.1">
    <property type="nucleotide sequence ID" value="NZ_CP051461.1"/>
</dbReference>
<dbReference type="Proteomes" id="UP000502041">
    <property type="component" value="Chromosome"/>
</dbReference>
<protein>
    <submittedName>
        <fullName evidence="13">Protein TonB</fullName>
    </submittedName>
</protein>
<evidence type="ECO:0000256" key="1">
    <source>
        <dbReference type="ARBA" id="ARBA00004383"/>
    </source>
</evidence>
<dbReference type="AlphaFoldDB" id="A0A6H2H907"/>
<keyword evidence="8 11" id="KW-1133">Transmembrane helix</keyword>
<dbReference type="PANTHER" id="PTHR33446">
    <property type="entry name" value="PROTEIN TONB-RELATED"/>
    <property type="match status" value="1"/>
</dbReference>
<evidence type="ECO:0000256" key="9">
    <source>
        <dbReference type="ARBA" id="ARBA00023136"/>
    </source>
</evidence>
<name>A0A6H2H907_9BURK</name>
<comment type="similarity">
    <text evidence="2">Belongs to the TonB family.</text>
</comment>
<evidence type="ECO:0000256" key="4">
    <source>
        <dbReference type="ARBA" id="ARBA00022475"/>
    </source>
</evidence>
<dbReference type="InterPro" id="IPR037682">
    <property type="entry name" value="TonB_C"/>
</dbReference>
<dbReference type="Gene3D" id="3.30.1150.10">
    <property type="match status" value="1"/>
</dbReference>
<keyword evidence="9 11" id="KW-0472">Membrane</keyword>
<proteinExistence type="inferred from homology"/>
<dbReference type="GO" id="GO:0015031">
    <property type="term" value="P:protein transport"/>
    <property type="evidence" value="ECO:0007669"/>
    <property type="project" value="UniProtKB-KW"/>
</dbReference>
<evidence type="ECO:0000256" key="7">
    <source>
        <dbReference type="ARBA" id="ARBA00022927"/>
    </source>
</evidence>
<keyword evidence="7" id="KW-0653">Protein transport</keyword>
<comment type="subcellular location">
    <subcellularLocation>
        <location evidence="1">Cell inner membrane</location>
        <topology evidence="1">Single-pass membrane protein</topology>
        <orientation evidence="1">Periplasmic side</orientation>
    </subcellularLocation>
</comment>
<dbReference type="SUPFAM" id="SSF74653">
    <property type="entry name" value="TolA/TonB C-terminal domain"/>
    <property type="match status" value="1"/>
</dbReference>
<evidence type="ECO:0000256" key="3">
    <source>
        <dbReference type="ARBA" id="ARBA00022448"/>
    </source>
</evidence>
<feature type="domain" description="TonB C-terminal" evidence="12">
    <location>
        <begin position="161"/>
        <end position="252"/>
    </location>
</feature>
<sequence>MNPTFHTTGQLDVAHASDASRMVWIGLLVLSAHAGLIWAIQNEMSFRPPEEIVIPVTLQSAFVTRSAPVMATPKSEPEVKTSPVKPVQKSRPEPKPVSAPKPTPVQTPKSPTPAPQPAATATPAATSTAPAQSAQAAANIAPATPAPATVSTAPIAPAVQLPSSNADYLKNPAPVYPALSLRMNEQGQSLVKVLIGSDGQAQRAELAKSSGYDRLDRAAVAAVLQWRFVPGKRGGIAEAMWYQVPINWKLRE</sequence>
<keyword evidence="5" id="KW-0997">Cell inner membrane</keyword>
<keyword evidence="6 11" id="KW-0812">Transmembrane</keyword>
<feature type="compositionally biased region" description="Low complexity" evidence="10">
    <location>
        <begin position="117"/>
        <end position="138"/>
    </location>
</feature>
<dbReference type="KEGG" id="pvac:HC248_01559"/>
<gene>
    <name evidence="13" type="primary">tonB</name>
    <name evidence="13" type="ORF">HC248_01559</name>
</gene>
<keyword evidence="4" id="KW-1003">Cell membrane</keyword>
<dbReference type="GO" id="GO:0098797">
    <property type="term" value="C:plasma membrane protein complex"/>
    <property type="evidence" value="ECO:0007669"/>
    <property type="project" value="TreeGrafter"/>
</dbReference>